<protein>
    <submittedName>
        <fullName evidence="1">Uncharacterized protein</fullName>
    </submittedName>
</protein>
<evidence type="ECO:0000313" key="2">
    <source>
        <dbReference type="Proteomes" id="UP001163321"/>
    </source>
</evidence>
<keyword evidence="2" id="KW-1185">Reference proteome</keyword>
<comment type="caution">
    <text evidence="1">The sequence shown here is derived from an EMBL/GenBank/DDBJ whole genome shotgun (WGS) entry which is preliminary data.</text>
</comment>
<accession>A0ACC0VVW9</accession>
<dbReference type="Proteomes" id="UP001163321">
    <property type="component" value="Chromosome 6"/>
</dbReference>
<evidence type="ECO:0000313" key="1">
    <source>
        <dbReference type="EMBL" id="KAI9910642.1"/>
    </source>
</evidence>
<organism evidence="1 2">
    <name type="scientific">Peronosclerospora sorghi</name>
    <dbReference type="NCBI Taxonomy" id="230839"/>
    <lineage>
        <taxon>Eukaryota</taxon>
        <taxon>Sar</taxon>
        <taxon>Stramenopiles</taxon>
        <taxon>Oomycota</taxon>
        <taxon>Peronosporomycetes</taxon>
        <taxon>Peronosporales</taxon>
        <taxon>Peronosporaceae</taxon>
        <taxon>Peronosclerospora</taxon>
    </lineage>
</organism>
<reference evidence="1 2" key="1">
    <citation type="journal article" date="2022" name="bioRxiv">
        <title>The genome of the oomycete Peronosclerospora sorghi, a cosmopolitan pathogen of maize and sorghum, is inflated with dispersed pseudogenes.</title>
        <authorList>
            <person name="Fletcher K."/>
            <person name="Martin F."/>
            <person name="Isakeit T."/>
            <person name="Cavanaugh K."/>
            <person name="Magill C."/>
            <person name="Michelmore R."/>
        </authorList>
    </citation>
    <scope>NUCLEOTIDE SEQUENCE [LARGE SCALE GENOMIC DNA]</scope>
    <source>
        <strain evidence="1">P6</strain>
    </source>
</reference>
<sequence length="262" mass="27998">MRSFLQPLTALALAISGTSAQDPPPPIPEMVLSKYSVGGPHGSEFKDEEFVQSGQKLRSITIRGAERVDGITMRVELPGSIPRTFNHGGGGGQEHTLELADDEFINGIEAYQHEHHGHTRLFYLSVSTSKGRNTSAGTRVGTYYADEAPPGCALGGFNGRSGQEIDLIQALWTGNALLGVETTCPALHAVKEGEHVVLGSLGPIGFPAAHSCKLRDAMKILRVDNSSERLKFSPDHMKLDVVNQDSLSSTRSGQATAHATVC</sequence>
<dbReference type="EMBL" id="CM047585">
    <property type="protein sequence ID" value="KAI9910642.1"/>
    <property type="molecule type" value="Genomic_DNA"/>
</dbReference>
<gene>
    <name evidence="1" type="ORF">PsorP6_010958</name>
</gene>
<name>A0ACC0VVW9_9STRA</name>
<proteinExistence type="predicted"/>